<gene>
    <name evidence="6" type="ORF">AKA01nite_12710</name>
</gene>
<dbReference type="AlphaFoldDB" id="A0A511ATY5"/>
<keyword evidence="2 5" id="KW-0812">Transmembrane</keyword>
<keyword evidence="3 5" id="KW-1133">Transmembrane helix</keyword>
<comment type="caution">
    <text evidence="6">The sequence shown here is derived from an EMBL/GenBank/DDBJ whole genome shotgun (WGS) entry which is preliminary data.</text>
</comment>
<evidence type="ECO:0000256" key="3">
    <source>
        <dbReference type="ARBA" id="ARBA00022989"/>
    </source>
</evidence>
<dbReference type="PANTHER" id="PTHR12714:SF9">
    <property type="entry name" value="PROTEIN-S-ISOPRENYLCYSTEINE O-METHYLTRANSFERASE"/>
    <property type="match status" value="1"/>
</dbReference>
<proteinExistence type="predicted"/>
<feature type="transmembrane region" description="Helical" evidence="5">
    <location>
        <begin position="43"/>
        <end position="65"/>
    </location>
</feature>
<protein>
    <submittedName>
        <fullName evidence="6">Uncharacterized protein</fullName>
    </submittedName>
</protein>
<evidence type="ECO:0000313" key="7">
    <source>
        <dbReference type="Proteomes" id="UP000321662"/>
    </source>
</evidence>
<evidence type="ECO:0000256" key="1">
    <source>
        <dbReference type="ARBA" id="ARBA00004141"/>
    </source>
</evidence>
<dbReference type="OrthoDB" id="5471300at2"/>
<dbReference type="PANTHER" id="PTHR12714">
    <property type="entry name" value="PROTEIN-S ISOPRENYLCYSTEINE O-METHYLTRANSFERASE"/>
    <property type="match status" value="1"/>
</dbReference>
<evidence type="ECO:0000256" key="5">
    <source>
        <dbReference type="SAM" id="Phobius"/>
    </source>
</evidence>
<dbReference type="GO" id="GO:0004671">
    <property type="term" value="F:protein C-terminal S-isoprenylcysteine carboxyl O-methyltransferase activity"/>
    <property type="evidence" value="ECO:0007669"/>
    <property type="project" value="InterPro"/>
</dbReference>
<dbReference type="PROSITE" id="PS50244">
    <property type="entry name" value="S5A_REDUCTASE"/>
    <property type="match status" value="1"/>
</dbReference>
<feature type="transmembrane region" description="Helical" evidence="5">
    <location>
        <begin position="127"/>
        <end position="149"/>
    </location>
</feature>
<sequence length="188" mass="21717">MTGHILFWMSVATWLLMEAYVFFKLNRNTYKENTEKNSKLLIFMFILMGIFGPVLIDPSIITSFLQPFNGFRYVSIPLIVLGIIVRYSAIRQLGTSFSVNVGVPKGAELKKDGLYKYVRHPSYTGEFIMFLGVAVAIFHPVGSFFAFVFPLSAFLYRIHMEEQVLIDSFGKDYIDYQKQTKKIIPYIY</sequence>
<organism evidence="6 7">
    <name type="scientific">Alkalibacterium kapii</name>
    <dbReference type="NCBI Taxonomy" id="426704"/>
    <lineage>
        <taxon>Bacteria</taxon>
        <taxon>Bacillati</taxon>
        <taxon>Bacillota</taxon>
        <taxon>Bacilli</taxon>
        <taxon>Lactobacillales</taxon>
        <taxon>Carnobacteriaceae</taxon>
        <taxon>Alkalibacterium</taxon>
    </lineage>
</organism>
<evidence type="ECO:0000256" key="4">
    <source>
        <dbReference type="ARBA" id="ARBA00023136"/>
    </source>
</evidence>
<dbReference type="EMBL" id="BJUY01000016">
    <property type="protein sequence ID" value="GEK91649.1"/>
    <property type="molecule type" value="Genomic_DNA"/>
</dbReference>
<keyword evidence="4 5" id="KW-0472">Membrane</keyword>
<accession>A0A511ATY5</accession>
<reference evidence="6 7" key="1">
    <citation type="submission" date="2019-07" db="EMBL/GenBank/DDBJ databases">
        <title>Whole genome shotgun sequence of Alkalibacterium kapii NBRC 103247.</title>
        <authorList>
            <person name="Hosoyama A."/>
            <person name="Uohara A."/>
            <person name="Ohji S."/>
            <person name="Ichikawa N."/>
        </authorList>
    </citation>
    <scope>NUCLEOTIDE SEQUENCE [LARGE SCALE GENOMIC DNA]</scope>
    <source>
        <strain evidence="6 7">NBRC 103247</strain>
    </source>
</reference>
<dbReference type="Pfam" id="PF04140">
    <property type="entry name" value="ICMT"/>
    <property type="match status" value="1"/>
</dbReference>
<keyword evidence="7" id="KW-1185">Reference proteome</keyword>
<evidence type="ECO:0000256" key="2">
    <source>
        <dbReference type="ARBA" id="ARBA00022692"/>
    </source>
</evidence>
<dbReference type="RefSeq" id="WP_146924477.1">
    <property type="nucleotide sequence ID" value="NZ_BJUY01000016.1"/>
</dbReference>
<feature type="transmembrane region" description="Helical" evidence="5">
    <location>
        <begin position="6"/>
        <end position="23"/>
    </location>
</feature>
<evidence type="ECO:0000313" key="6">
    <source>
        <dbReference type="EMBL" id="GEK91649.1"/>
    </source>
</evidence>
<dbReference type="Proteomes" id="UP000321662">
    <property type="component" value="Unassembled WGS sequence"/>
</dbReference>
<comment type="subcellular location">
    <subcellularLocation>
        <location evidence="1">Membrane</location>
        <topology evidence="1">Multi-pass membrane protein</topology>
    </subcellularLocation>
</comment>
<dbReference type="Gene3D" id="1.20.120.1630">
    <property type="match status" value="1"/>
</dbReference>
<feature type="transmembrane region" description="Helical" evidence="5">
    <location>
        <begin position="71"/>
        <end position="89"/>
    </location>
</feature>
<name>A0A511ATY5_9LACT</name>
<dbReference type="GO" id="GO:0016020">
    <property type="term" value="C:membrane"/>
    <property type="evidence" value="ECO:0007669"/>
    <property type="project" value="UniProtKB-SubCell"/>
</dbReference>
<dbReference type="InterPro" id="IPR007269">
    <property type="entry name" value="ICMT_MeTrfase"/>
</dbReference>